<proteinExistence type="inferred from homology"/>
<comment type="function">
    <text evidence="7 8">Involved in unsaturated fatty acids biosynthesis. Catalyzes the dehydration of short chain beta-hydroxyacyl-ACPs and long chain saturated and unsaturated beta-hydroxyacyl-ACPs.</text>
</comment>
<dbReference type="GO" id="GO:0019171">
    <property type="term" value="F:(3R)-hydroxyacyl-[acyl-carrier-protein] dehydratase activity"/>
    <property type="evidence" value="ECO:0007669"/>
    <property type="project" value="UniProtKB-EC"/>
</dbReference>
<dbReference type="GO" id="GO:0005737">
    <property type="term" value="C:cytoplasm"/>
    <property type="evidence" value="ECO:0007669"/>
    <property type="project" value="UniProtKB-SubCell"/>
</dbReference>
<evidence type="ECO:0000256" key="1">
    <source>
        <dbReference type="ARBA" id="ARBA00004496"/>
    </source>
</evidence>
<dbReference type="InterPro" id="IPR013114">
    <property type="entry name" value="FabA_FabZ"/>
</dbReference>
<evidence type="ECO:0000256" key="6">
    <source>
        <dbReference type="ARBA" id="ARBA00023239"/>
    </source>
</evidence>
<dbReference type="GO" id="GO:0016020">
    <property type="term" value="C:membrane"/>
    <property type="evidence" value="ECO:0007669"/>
    <property type="project" value="GOC"/>
</dbReference>
<name>A0A133NJN7_9FUSO</name>
<dbReference type="PATRIC" id="fig|134605.3.peg.273"/>
<dbReference type="SUPFAM" id="SSF54637">
    <property type="entry name" value="Thioesterase/thiol ester dehydrase-isomerase"/>
    <property type="match status" value="1"/>
</dbReference>
<dbReference type="RefSeq" id="WP_008801190.1">
    <property type="nucleotide sequence ID" value="NZ_KQ956514.1"/>
</dbReference>
<evidence type="ECO:0000256" key="4">
    <source>
        <dbReference type="ARBA" id="ARBA00022556"/>
    </source>
</evidence>
<evidence type="ECO:0000256" key="2">
    <source>
        <dbReference type="ARBA" id="ARBA00022490"/>
    </source>
</evidence>
<dbReference type="NCBIfam" id="TIGR01750">
    <property type="entry name" value="fabZ"/>
    <property type="match status" value="1"/>
</dbReference>
<reference evidence="10" key="1">
    <citation type="submission" date="2016-01" db="EMBL/GenBank/DDBJ databases">
        <authorList>
            <person name="Mitreva M."/>
            <person name="Pepin K.H."/>
            <person name="Mihindukulasuriya K.A."/>
            <person name="Fulton R."/>
            <person name="Fronick C."/>
            <person name="O'Laughlin M."/>
            <person name="Miner T."/>
            <person name="Herter B."/>
            <person name="Rosa B.A."/>
            <person name="Cordes M."/>
            <person name="Tomlinson C."/>
            <person name="Wollam A."/>
            <person name="Palsikar V.B."/>
            <person name="Mardis E.R."/>
            <person name="Wilson R.K."/>
        </authorList>
    </citation>
    <scope>NUCLEOTIDE SEQUENCE [LARGE SCALE GENOMIC DNA]</scope>
    <source>
        <strain evidence="10">CMW8396</strain>
    </source>
</reference>
<keyword evidence="4 8" id="KW-0441">Lipid A biosynthesis</keyword>
<dbReference type="PANTHER" id="PTHR30272">
    <property type="entry name" value="3-HYDROXYACYL-[ACYL-CARRIER-PROTEIN] DEHYDRATASE"/>
    <property type="match status" value="1"/>
</dbReference>
<comment type="similarity">
    <text evidence="8">Belongs to the thioester dehydratase family. FabZ subfamily.</text>
</comment>
<evidence type="ECO:0000313" key="9">
    <source>
        <dbReference type="EMBL" id="KXA16504.1"/>
    </source>
</evidence>
<dbReference type="NCBIfam" id="NF000582">
    <property type="entry name" value="PRK00006.1"/>
    <property type="match status" value="1"/>
</dbReference>
<organism evidence="9 10">
    <name type="scientific">Fusobacterium equinum</name>
    <dbReference type="NCBI Taxonomy" id="134605"/>
    <lineage>
        <taxon>Bacteria</taxon>
        <taxon>Fusobacteriati</taxon>
        <taxon>Fusobacteriota</taxon>
        <taxon>Fusobacteriia</taxon>
        <taxon>Fusobacteriales</taxon>
        <taxon>Fusobacteriaceae</taxon>
        <taxon>Fusobacterium</taxon>
    </lineage>
</organism>
<dbReference type="Proteomes" id="UP000070617">
    <property type="component" value="Unassembled WGS sequence"/>
</dbReference>
<sequence length="141" mass="15919">MLNTLEIMERIPHRYPFLLVDRILEMDVENKRVIGRKNVTINEEFFNGHFPEHPIMPGVLIVEGMAQCLGVLVMEGQEGKVPYFAAVENVKFKQPVRPGDTITYDVKVEKIRSNIVKASGVALVDEVKVAEASFTFCIADK</sequence>
<dbReference type="CDD" id="cd01288">
    <property type="entry name" value="FabZ"/>
    <property type="match status" value="1"/>
</dbReference>
<dbReference type="Pfam" id="PF07977">
    <property type="entry name" value="FabA"/>
    <property type="match status" value="1"/>
</dbReference>
<comment type="caution">
    <text evidence="9">The sequence shown here is derived from an EMBL/GenBank/DDBJ whole genome shotgun (WGS) entry which is preliminary data.</text>
</comment>
<dbReference type="EMBL" id="LRPX01000008">
    <property type="protein sequence ID" value="KXA16504.1"/>
    <property type="molecule type" value="Genomic_DNA"/>
</dbReference>
<evidence type="ECO:0000313" key="10">
    <source>
        <dbReference type="Proteomes" id="UP000070617"/>
    </source>
</evidence>
<dbReference type="GO" id="GO:0006633">
    <property type="term" value="P:fatty acid biosynthetic process"/>
    <property type="evidence" value="ECO:0007669"/>
    <property type="project" value="UniProtKB-UniRule"/>
</dbReference>
<dbReference type="AlphaFoldDB" id="A0A133NJN7"/>
<comment type="catalytic activity">
    <reaction evidence="8">
        <text>a (3R)-hydroxyacyl-[ACP] = a (2E)-enoyl-[ACP] + H2O</text>
        <dbReference type="Rhea" id="RHEA:13097"/>
        <dbReference type="Rhea" id="RHEA-COMP:9925"/>
        <dbReference type="Rhea" id="RHEA-COMP:9945"/>
        <dbReference type="ChEBI" id="CHEBI:15377"/>
        <dbReference type="ChEBI" id="CHEBI:78784"/>
        <dbReference type="ChEBI" id="CHEBI:78827"/>
        <dbReference type="EC" id="4.2.1.59"/>
    </reaction>
</comment>
<dbReference type="FunFam" id="3.10.129.10:FF:000001">
    <property type="entry name" value="3-hydroxyacyl-[acyl-carrier-protein] dehydratase FabZ"/>
    <property type="match status" value="1"/>
</dbReference>
<evidence type="ECO:0000256" key="8">
    <source>
        <dbReference type="HAMAP-Rule" id="MF_00406"/>
    </source>
</evidence>
<keyword evidence="2 8" id="KW-0963">Cytoplasm</keyword>
<dbReference type="PANTHER" id="PTHR30272:SF1">
    <property type="entry name" value="3-HYDROXYACYL-[ACYL-CARRIER-PROTEIN] DEHYDRATASE"/>
    <property type="match status" value="1"/>
</dbReference>
<dbReference type="Gene3D" id="3.10.129.10">
    <property type="entry name" value="Hotdog Thioesterase"/>
    <property type="match status" value="1"/>
</dbReference>
<dbReference type="STRING" id="134605.HMPREF3206_00272"/>
<keyword evidence="10" id="KW-1185">Reference proteome</keyword>
<dbReference type="EC" id="4.2.1.59" evidence="8"/>
<dbReference type="InterPro" id="IPR029069">
    <property type="entry name" value="HotDog_dom_sf"/>
</dbReference>
<accession>A0A133NJN7</accession>
<gene>
    <name evidence="8" type="primary">fabZ</name>
    <name evidence="9" type="ORF">HMPREF3206_00272</name>
</gene>
<evidence type="ECO:0000256" key="7">
    <source>
        <dbReference type="ARBA" id="ARBA00025049"/>
    </source>
</evidence>
<keyword evidence="6 8" id="KW-0456">Lyase</keyword>
<feature type="active site" evidence="8">
    <location>
        <position position="49"/>
    </location>
</feature>
<evidence type="ECO:0000256" key="5">
    <source>
        <dbReference type="ARBA" id="ARBA00023098"/>
    </source>
</evidence>
<dbReference type="HAMAP" id="MF_00406">
    <property type="entry name" value="FabZ"/>
    <property type="match status" value="1"/>
</dbReference>
<dbReference type="InterPro" id="IPR010084">
    <property type="entry name" value="FabZ"/>
</dbReference>
<keyword evidence="3 8" id="KW-0444">Lipid biosynthesis</keyword>
<keyword evidence="5 8" id="KW-0443">Lipid metabolism</keyword>
<comment type="subcellular location">
    <subcellularLocation>
        <location evidence="1 8">Cytoplasm</location>
    </subcellularLocation>
</comment>
<dbReference type="GO" id="GO:0009245">
    <property type="term" value="P:lipid A biosynthetic process"/>
    <property type="evidence" value="ECO:0007669"/>
    <property type="project" value="UniProtKB-UniRule"/>
</dbReference>
<protein>
    <recommendedName>
        <fullName evidence="8">3-hydroxyacyl-[acyl-carrier-protein] dehydratase FabZ</fullName>
        <ecNumber evidence="8">4.2.1.59</ecNumber>
    </recommendedName>
    <alternativeName>
        <fullName evidence="8">(3R)-hydroxymyristoyl-[acyl-carrier-protein] dehydratase</fullName>
        <shortName evidence="8">(3R)-hydroxymyristoyl-ACP dehydrase</shortName>
    </alternativeName>
    <alternativeName>
        <fullName evidence="8">Beta-hydroxyacyl-ACP dehydratase</fullName>
    </alternativeName>
</protein>
<evidence type="ECO:0000256" key="3">
    <source>
        <dbReference type="ARBA" id="ARBA00022516"/>
    </source>
</evidence>